<proteinExistence type="predicted"/>
<gene>
    <name evidence="1" type="ORF">ACFSKW_26005</name>
</gene>
<dbReference type="RefSeq" id="WP_379575044.1">
    <property type="nucleotide sequence ID" value="NZ_JBHUFV010000038.1"/>
</dbReference>
<dbReference type="Gene3D" id="3.40.50.1240">
    <property type="entry name" value="Phosphoglycerate mutase-like"/>
    <property type="match status" value="1"/>
</dbReference>
<dbReference type="Proteomes" id="UP001597368">
    <property type="component" value="Unassembled WGS sequence"/>
</dbReference>
<organism evidence="1 2">
    <name type="scientific">Nonomuraea mangrovi</name>
    <dbReference type="NCBI Taxonomy" id="2316207"/>
    <lineage>
        <taxon>Bacteria</taxon>
        <taxon>Bacillati</taxon>
        <taxon>Actinomycetota</taxon>
        <taxon>Actinomycetes</taxon>
        <taxon>Streptosporangiales</taxon>
        <taxon>Streptosporangiaceae</taxon>
        <taxon>Nonomuraea</taxon>
    </lineage>
</organism>
<sequence>MTRLVLVRHGESVWHAENRYAGISDIALTPLGVRQADWLAGWAGEAGLSSVWASTLSRSMRTAEPCAQAVGAPLRTDERLRELAFGEAEGLTAAEMHQRFPRAREDFRADPVAHHLPGGEDPVKAAARFTECLRDIAAEHPGERVLVVAHTTVIRLALCRLIGVPLREYRRLFPFLRNCALTEISLHEDRTAVLEFNSPLPGAPS</sequence>
<dbReference type="PANTHER" id="PTHR48100">
    <property type="entry name" value="BROAD-SPECIFICITY PHOSPHATASE YOR283W-RELATED"/>
    <property type="match status" value="1"/>
</dbReference>
<dbReference type="InterPro" id="IPR029033">
    <property type="entry name" value="His_PPase_superfam"/>
</dbReference>
<evidence type="ECO:0000313" key="1">
    <source>
        <dbReference type="EMBL" id="MFD1934931.1"/>
    </source>
</evidence>
<dbReference type="EMBL" id="JBHUFV010000038">
    <property type="protein sequence ID" value="MFD1934931.1"/>
    <property type="molecule type" value="Genomic_DNA"/>
</dbReference>
<keyword evidence="2" id="KW-1185">Reference proteome</keyword>
<dbReference type="SMART" id="SM00855">
    <property type="entry name" value="PGAM"/>
    <property type="match status" value="1"/>
</dbReference>
<evidence type="ECO:0000313" key="2">
    <source>
        <dbReference type="Proteomes" id="UP001597368"/>
    </source>
</evidence>
<dbReference type="CDD" id="cd07067">
    <property type="entry name" value="HP_PGM_like"/>
    <property type="match status" value="1"/>
</dbReference>
<dbReference type="InterPro" id="IPR050275">
    <property type="entry name" value="PGM_Phosphatase"/>
</dbReference>
<dbReference type="SUPFAM" id="SSF53254">
    <property type="entry name" value="Phosphoglycerate mutase-like"/>
    <property type="match status" value="1"/>
</dbReference>
<dbReference type="InterPro" id="IPR013078">
    <property type="entry name" value="His_Pase_superF_clade-1"/>
</dbReference>
<dbReference type="Pfam" id="PF00300">
    <property type="entry name" value="His_Phos_1"/>
    <property type="match status" value="1"/>
</dbReference>
<comment type="caution">
    <text evidence="1">The sequence shown here is derived from an EMBL/GenBank/DDBJ whole genome shotgun (WGS) entry which is preliminary data.</text>
</comment>
<protein>
    <submittedName>
        <fullName evidence="1">Histidine phosphatase family protein</fullName>
    </submittedName>
</protein>
<reference evidence="2" key="1">
    <citation type="journal article" date="2019" name="Int. J. Syst. Evol. Microbiol.">
        <title>The Global Catalogue of Microorganisms (GCM) 10K type strain sequencing project: providing services to taxonomists for standard genome sequencing and annotation.</title>
        <authorList>
            <consortium name="The Broad Institute Genomics Platform"/>
            <consortium name="The Broad Institute Genome Sequencing Center for Infectious Disease"/>
            <person name="Wu L."/>
            <person name="Ma J."/>
        </authorList>
    </citation>
    <scope>NUCLEOTIDE SEQUENCE [LARGE SCALE GENOMIC DNA]</scope>
    <source>
        <strain evidence="2">ICMP 6774ER</strain>
    </source>
</reference>
<dbReference type="PANTHER" id="PTHR48100:SF1">
    <property type="entry name" value="HISTIDINE PHOSPHATASE FAMILY PROTEIN-RELATED"/>
    <property type="match status" value="1"/>
</dbReference>
<accession>A0ABW4T231</accession>
<name>A0ABW4T231_9ACTN</name>